<keyword evidence="9" id="KW-1133">Transmembrane helix</keyword>
<dbReference type="PANTHER" id="PTHR43065">
    <property type="entry name" value="SENSOR HISTIDINE KINASE"/>
    <property type="match status" value="1"/>
</dbReference>
<evidence type="ECO:0000256" key="4">
    <source>
        <dbReference type="ARBA" id="ARBA00022679"/>
    </source>
</evidence>
<dbReference type="EC" id="2.7.13.3" evidence="2"/>
<dbReference type="Gene3D" id="3.30.565.10">
    <property type="entry name" value="Histidine kinase-like ATPase, C-terminal domain"/>
    <property type="match status" value="1"/>
</dbReference>
<dbReference type="InterPro" id="IPR005467">
    <property type="entry name" value="His_kinase_dom"/>
</dbReference>
<feature type="transmembrane region" description="Helical" evidence="9">
    <location>
        <begin position="12"/>
        <end position="34"/>
    </location>
</feature>
<dbReference type="Pfam" id="PF02518">
    <property type="entry name" value="HATPase_c"/>
    <property type="match status" value="1"/>
</dbReference>
<evidence type="ECO:0000256" key="1">
    <source>
        <dbReference type="ARBA" id="ARBA00000085"/>
    </source>
</evidence>
<keyword evidence="5" id="KW-0547">Nucleotide-binding</keyword>
<feature type="domain" description="Histidine kinase" evidence="10">
    <location>
        <begin position="373"/>
        <end position="615"/>
    </location>
</feature>
<keyword evidence="4" id="KW-0808">Transferase</keyword>
<proteinExistence type="predicted"/>
<dbReference type="PRINTS" id="PR00344">
    <property type="entry name" value="BCTRLSENSOR"/>
</dbReference>
<dbReference type="EMBL" id="SMFQ01000004">
    <property type="protein sequence ID" value="TCJ84592.1"/>
    <property type="molecule type" value="Genomic_DNA"/>
</dbReference>
<reference evidence="11 12" key="1">
    <citation type="submission" date="2019-03" db="EMBL/GenBank/DDBJ databases">
        <title>Genomic Encyclopedia of Type Strains, Phase IV (KMG-IV): sequencing the most valuable type-strain genomes for metagenomic binning, comparative biology and taxonomic classification.</title>
        <authorList>
            <person name="Goeker M."/>
        </authorList>
    </citation>
    <scope>NUCLEOTIDE SEQUENCE [LARGE SCALE GENOMIC DNA]</scope>
    <source>
        <strain evidence="11 12">DSM 24830</strain>
    </source>
</reference>
<protein>
    <recommendedName>
        <fullName evidence="2">histidine kinase</fullName>
        <ecNumber evidence="2">2.7.13.3</ecNumber>
    </recommendedName>
</protein>
<dbReference type="GO" id="GO:0004673">
    <property type="term" value="F:protein histidine kinase activity"/>
    <property type="evidence" value="ECO:0007669"/>
    <property type="project" value="UniProtKB-EC"/>
</dbReference>
<keyword evidence="6" id="KW-0418">Kinase</keyword>
<evidence type="ECO:0000256" key="6">
    <source>
        <dbReference type="ARBA" id="ARBA00022777"/>
    </source>
</evidence>
<dbReference type="InterPro" id="IPR036890">
    <property type="entry name" value="HATPase_C_sf"/>
</dbReference>
<dbReference type="InterPro" id="IPR000014">
    <property type="entry name" value="PAS"/>
</dbReference>
<dbReference type="SUPFAM" id="SSF55785">
    <property type="entry name" value="PYP-like sensor domain (PAS domain)"/>
    <property type="match status" value="1"/>
</dbReference>
<keyword evidence="9" id="KW-0472">Membrane</keyword>
<keyword evidence="12" id="KW-1185">Reference proteome</keyword>
<organism evidence="11 12">
    <name type="scientific">Cocleimonas flava</name>
    <dbReference type="NCBI Taxonomy" id="634765"/>
    <lineage>
        <taxon>Bacteria</taxon>
        <taxon>Pseudomonadati</taxon>
        <taxon>Pseudomonadota</taxon>
        <taxon>Gammaproteobacteria</taxon>
        <taxon>Thiotrichales</taxon>
        <taxon>Thiotrichaceae</taxon>
        <taxon>Cocleimonas</taxon>
    </lineage>
</organism>
<dbReference type="GO" id="GO:0000160">
    <property type="term" value="P:phosphorelay signal transduction system"/>
    <property type="evidence" value="ECO:0007669"/>
    <property type="project" value="UniProtKB-KW"/>
</dbReference>
<keyword evidence="8" id="KW-0902">Two-component regulatory system</keyword>
<dbReference type="Gene3D" id="1.10.287.130">
    <property type="match status" value="1"/>
</dbReference>
<evidence type="ECO:0000256" key="5">
    <source>
        <dbReference type="ARBA" id="ARBA00022741"/>
    </source>
</evidence>
<dbReference type="AlphaFoldDB" id="A0A4R1EX49"/>
<gene>
    <name evidence="11" type="ORF">EV695_2550</name>
</gene>
<name>A0A4R1EX49_9GAMM</name>
<sequence length="630" mass="72438">MHTITHKLNRTLLFYVFIFSTFVTMLATSLQLYLDYKKDIEYLDTLSTQISKSHVKGLSTAAWNMDVLQIQVLLDGLVAIPEVTYASVLFQGEKISESGNENNKNTIKHKRNLKYERRNEIIHIGEFDFHISKDHAIQSLINQFFVVLFINFIRTFLVAGFILFVVDFLITKHLVNITQSLKKIESFELLDNEIVLEGNRSKRNELDVVVSSINELLKNLKELWESYRISENNFFQLVDHSSQGILISTDGKIDFCNKQFLRMFDIKSLQDIDYEQFSPYFINYGKEIYNVDIQTLNKKNEEYRKVRNEIHLKDTNQDFLFYTSAAIWNNKFGTLLMFVDITEAVELKKRLKEQQAKLIQKDKMNTLGVMVTGITHEVNNPNNLIKINAEVIQNSWNEVLPILDEYYAKHPDQELQNIPYDEMRGLLTAAMEDTASASKRIEKIISGLSTFIRGEETLEMSKCELPKIIVETIKMLQPQIKKRRVHIVFDNSVELPAFEANSSLINQVFVNLILNAVEACDPRNFQNDQQGEVKIETSVTEDYVYVIIKDNGIGIKEKDINKVFDLFQSSKSTIGGTGIGLSIVYALIKLHHGEIWVESEEGFGSTFTVKLPIKQGKSESKDNKEGISLG</sequence>
<evidence type="ECO:0000256" key="3">
    <source>
        <dbReference type="ARBA" id="ARBA00022553"/>
    </source>
</evidence>
<keyword evidence="9" id="KW-0812">Transmembrane</keyword>
<dbReference type="RefSeq" id="WP_131906340.1">
    <property type="nucleotide sequence ID" value="NZ_BAAAFU010000006.1"/>
</dbReference>
<dbReference type="SUPFAM" id="SSF55874">
    <property type="entry name" value="ATPase domain of HSP90 chaperone/DNA topoisomerase II/histidine kinase"/>
    <property type="match status" value="1"/>
</dbReference>
<comment type="catalytic activity">
    <reaction evidence="1">
        <text>ATP + protein L-histidine = ADP + protein N-phospho-L-histidine.</text>
        <dbReference type="EC" id="2.7.13.3"/>
    </reaction>
</comment>
<feature type="transmembrane region" description="Helical" evidence="9">
    <location>
        <begin position="144"/>
        <end position="170"/>
    </location>
</feature>
<comment type="caution">
    <text evidence="11">The sequence shown here is derived from an EMBL/GenBank/DDBJ whole genome shotgun (WGS) entry which is preliminary data.</text>
</comment>
<evidence type="ECO:0000256" key="2">
    <source>
        <dbReference type="ARBA" id="ARBA00012438"/>
    </source>
</evidence>
<dbReference type="SMART" id="SM00387">
    <property type="entry name" value="HATPase_c"/>
    <property type="match status" value="1"/>
</dbReference>
<dbReference type="Pfam" id="PF13188">
    <property type="entry name" value="PAS_8"/>
    <property type="match status" value="1"/>
</dbReference>
<dbReference type="Pfam" id="PF17149">
    <property type="entry name" value="CHASE5"/>
    <property type="match status" value="1"/>
</dbReference>
<evidence type="ECO:0000313" key="12">
    <source>
        <dbReference type="Proteomes" id="UP000294887"/>
    </source>
</evidence>
<keyword evidence="7" id="KW-0067">ATP-binding</keyword>
<dbReference type="InterPro" id="IPR035965">
    <property type="entry name" value="PAS-like_dom_sf"/>
</dbReference>
<dbReference type="GO" id="GO:0005524">
    <property type="term" value="F:ATP binding"/>
    <property type="evidence" value="ECO:0007669"/>
    <property type="project" value="UniProtKB-KW"/>
</dbReference>
<accession>A0A4R1EX49</accession>
<dbReference type="PANTHER" id="PTHR43065:SF10">
    <property type="entry name" value="PEROXIDE STRESS-ACTIVATED HISTIDINE KINASE MAK3"/>
    <property type="match status" value="1"/>
</dbReference>
<dbReference type="InterPro" id="IPR033414">
    <property type="entry name" value="Sensor_dom"/>
</dbReference>
<dbReference type="PROSITE" id="PS50109">
    <property type="entry name" value="HIS_KIN"/>
    <property type="match status" value="1"/>
</dbReference>
<evidence type="ECO:0000313" key="11">
    <source>
        <dbReference type="EMBL" id="TCJ84592.1"/>
    </source>
</evidence>
<dbReference type="Gene3D" id="3.30.450.20">
    <property type="entry name" value="PAS domain"/>
    <property type="match status" value="1"/>
</dbReference>
<evidence type="ECO:0000256" key="9">
    <source>
        <dbReference type="SAM" id="Phobius"/>
    </source>
</evidence>
<evidence type="ECO:0000259" key="10">
    <source>
        <dbReference type="PROSITE" id="PS50109"/>
    </source>
</evidence>
<dbReference type="InterPro" id="IPR003594">
    <property type="entry name" value="HATPase_dom"/>
</dbReference>
<dbReference type="OrthoDB" id="9772100at2"/>
<dbReference type="InterPro" id="IPR004358">
    <property type="entry name" value="Sig_transdc_His_kin-like_C"/>
</dbReference>
<evidence type="ECO:0000256" key="7">
    <source>
        <dbReference type="ARBA" id="ARBA00022840"/>
    </source>
</evidence>
<evidence type="ECO:0000256" key="8">
    <source>
        <dbReference type="ARBA" id="ARBA00023012"/>
    </source>
</evidence>
<dbReference type="Proteomes" id="UP000294887">
    <property type="component" value="Unassembled WGS sequence"/>
</dbReference>
<keyword evidence="3" id="KW-0597">Phosphoprotein</keyword>